<keyword evidence="3" id="KW-0813">Transport</keyword>
<keyword evidence="6 7" id="KW-0472">Membrane</keyword>
<sequence>MASGLSYLHADRLVAKQRTALQITWIGLLVNLGLGCVKVAGGWALNSKALLADGAHSLLDLLTDIVVLVGLSLANKPEDANHLYGHHKFASFAKFIVGGVLLVFSLGLVLAALFDVRTALSQTKAGAALALALVSLVLKEGLFWWTRSVARRLKSELVMANAWHHRMDSLSSLGVAVALFAVWIGGPQWAFLDDAVTLILGGYLTFESFKIFFRACADLLDAAPEREIIEDLREHILPTPGALAYHDFRVRRIGDFFEVDLHLQVDPEISVEEGHEIARSVKERMRKQHPEVSTVLIHVEPANREHIKQRGLSGADQEERQHGQ</sequence>
<dbReference type="Gene3D" id="3.30.70.1350">
    <property type="entry name" value="Cation efflux protein, cytoplasmic domain"/>
    <property type="match status" value="1"/>
</dbReference>
<evidence type="ECO:0000256" key="4">
    <source>
        <dbReference type="ARBA" id="ARBA00022692"/>
    </source>
</evidence>
<feature type="transmembrane region" description="Helical" evidence="7">
    <location>
        <begin position="126"/>
        <end position="146"/>
    </location>
</feature>
<evidence type="ECO:0000256" key="1">
    <source>
        <dbReference type="ARBA" id="ARBA00004141"/>
    </source>
</evidence>
<dbReference type="AlphaFoldDB" id="A0A317ZIL0"/>
<dbReference type="InterPro" id="IPR027469">
    <property type="entry name" value="Cation_efflux_TMD_sf"/>
</dbReference>
<feature type="transmembrane region" description="Helical" evidence="7">
    <location>
        <begin position="21"/>
        <end position="45"/>
    </location>
</feature>
<comment type="similarity">
    <text evidence="2">Belongs to the cation diffusion facilitator (CDF) transporter (TC 2.A.4) family.</text>
</comment>
<evidence type="ECO:0000259" key="8">
    <source>
        <dbReference type="Pfam" id="PF01545"/>
    </source>
</evidence>
<evidence type="ECO:0000313" key="10">
    <source>
        <dbReference type="EMBL" id="PXA04053.1"/>
    </source>
</evidence>
<evidence type="ECO:0000259" key="9">
    <source>
        <dbReference type="Pfam" id="PF16916"/>
    </source>
</evidence>
<protein>
    <submittedName>
        <fullName evidence="10">Uncharacterized protein</fullName>
    </submittedName>
</protein>
<organism evidence="10 11">
    <name type="scientific">Coraliomargarita sinensis</name>
    <dbReference type="NCBI Taxonomy" id="2174842"/>
    <lineage>
        <taxon>Bacteria</taxon>
        <taxon>Pseudomonadati</taxon>
        <taxon>Verrucomicrobiota</taxon>
        <taxon>Opitutia</taxon>
        <taxon>Puniceicoccales</taxon>
        <taxon>Coraliomargaritaceae</taxon>
        <taxon>Coraliomargarita</taxon>
    </lineage>
</organism>
<keyword evidence="5 7" id="KW-1133">Transmembrane helix</keyword>
<dbReference type="InterPro" id="IPR058533">
    <property type="entry name" value="Cation_efflux_TM"/>
</dbReference>
<dbReference type="InterPro" id="IPR027470">
    <property type="entry name" value="Cation_efflux_CTD"/>
</dbReference>
<dbReference type="FunCoup" id="A0A317ZIL0">
    <property type="interactions" value="270"/>
</dbReference>
<comment type="caution">
    <text evidence="10">The sequence shown here is derived from an EMBL/GenBank/DDBJ whole genome shotgun (WGS) entry which is preliminary data.</text>
</comment>
<feature type="transmembrane region" description="Helical" evidence="7">
    <location>
        <begin position="167"/>
        <end position="184"/>
    </location>
</feature>
<dbReference type="PANTHER" id="PTHR43840">
    <property type="entry name" value="MITOCHONDRIAL METAL TRANSPORTER 1-RELATED"/>
    <property type="match status" value="1"/>
</dbReference>
<feature type="domain" description="Cation efflux protein cytoplasmic" evidence="9">
    <location>
        <begin position="224"/>
        <end position="301"/>
    </location>
</feature>
<accession>A0A317ZIL0</accession>
<name>A0A317ZIL0_9BACT</name>
<dbReference type="Proteomes" id="UP000247099">
    <property type="component" value="Unassembled WGS sequence"/>
</dbReference>
<dbReference type="InterPro" id="IPR050291">
    <property type="entry name" value="CDF_Transporter"/>
</dbReference>
<dbReference type="SUPFAM" id="SSF161111">
    <property type="entry name" value="Cation efflux protein transmembrane domain-like"/>
    <property type="match status" value="1"/>
</dbReference>
<comment type="subcellular location">
    <subcellularLocation>
        <location evidence="1">Membrane</location>
        <topology evidence="1">Multi-pass membrane protein</topology>
    </subcellularLocation>
</comment>
<evidence type="ECO:0000256" key="2">
    <source>
        <dbReference type="ARBA" id="ARBA00008114"/>
    </source>
</evidence>
<dbReference type="InterPro" id="IPR002524">
    <property type="entry name" value="Cation_efflux"/>
</dbReference>
<dbReference type="Pfam" id="PF01545">
    <property type="entry name" value="Cation_efflux"/>
    <property type="match status" value="1"/>
</dbReference>
<evidence type="ECO:0000256" key="6">
    <source>
        <dbReference type="ARBA" id="ARBA00023136"/>
    </source>
</evidence>
<feature type="transmembrane region" description="Helical" evidence="7">
    <location>
        <begin position="57"/>
        <end position="74"/>
    </location>
</feature>
<dbReference type="InParanoid" id="A0A317ZIL0"/>
<reference evidence="10 11" key="1">
    <citation type="submission" date="2018-05" db="EMBL/GenBank/DDBJ databases">
        <title>Coraliomargarita sinensis sp. nov., isolated from a marine solar saltern.</title>
        <authorList>
            <person name="Zhou L.Y."/>
        </authorList>
    </citation>
    <scope>NUCLEOTIDE SEQUENCE [LARGE SCALE GENOMIC DNA]</scope>
    <source>
        <strain evidence="10 11">WN38</strain>
    </source>
</reference>
<feature type="domain" description="Cation efflux protein transmembrane" evidence="8">
    <location>
        <begin position="25"/>
        <end position="220"/>
    </location>
</feature>
<dbReference type="Pfam" id="PF16916">
    <property type="entry name" value="ZT_dimer"/>
    <property type="match status" value="1"/>
</dbReference>
<keyword evidence="11" id="KW-1185">Reference proteome</keyword>
<feature type="transmembrane region" description="Helical" evidence="7">
    <location>
        <begin position="95"/>
        <end position="114"/>
    </location>
</feature>
<gene>
    <name evidence="10" type="ORF">DDZ13_08410</name>
</gene>
<dbReference type="InterPro" id="IPR036837">
    <property type="entry name" value="Cation_efflux_CTD_sf"/>
</dbReference>
<dbReference type="Gene3D" id="1.20.1510.10">
    <property type="entry name" value="Cation efflux protein transmembrane domain"/>
    <property type="match status" value="1"/>
</dbReference>
<proteinExistence type="inferred from homology"/>
<keyword evidence="4 7" id="KW-0812">Transmembrane</keyword>
<evidence type="ECO:0000313" key="11">
    <source>
        <dbReference type="Proteomes" id="UP000247099"/>
    </source>
</evidence>
<dbReference type="GO" id="GO:0016020">
    <property type="term" value="C:membrane"/>
    <property type="evidence" value="ECO:0007669"/>
    <property type="project" value="UniProtKB-SubCell"/>
</dbReference>
<dbReference type="EMBL" id="QHJQ01000005">
    <property type="protein sequence ID" value="PXA04053.1"/>
    <property type="molecule type" value="Genomic_DNA"/>
</dbReference>
<evidence type="ECO:0000256" key="7">
    <source>
        <dbReference type="SAM" id="Phobius"/>
    </source>
</evidence>
<dbReference type="NCBIfam" id="TIGR01297">
    <property type="entry name" value="CDF"/>
    <property type="match status" value="1"/>
</dbReference>
<evidence type="ECO:0000256" key="3">
    <source>
        <dbReference type="ARBA" id="ARBA00022448"/>
    </source>
</evidence>
<dbReference type="SUPFAM" id="SSF160240">
    <property type="entry name" value="Cation efflux protein cytoplasmic domain-like"/>
    <property type="match status" value="1"/>
</dbReference>
<evidence type="ECO:0000256" key="5">
    <source>
        <dbReference type="ARBA" id="ARBA00022989"/>
    </source>
</evidence>
<dbReference type="GO" id="GO:0008324">
    <property type="term" value="F:monoatomic cation transmembrane transporter activity"/>
    <property type="evidence" value="ECO:0007669"/>
    <property type="project" value="InterPro"/>
</dbReference>
<dbReference type="PANTHER" id="PTHR43840:SF15">
    <property type="entry name" value="MITOCHONDRIAL METAL TRANSPORTER 1-RELATED"/>
    <property type="match status" value="1"/>
</dbReference>